<feature type="chain" id="PRO_5017374576" evidence="1">
    <location>
        <begin position="27"/>
        <end position="146"/>
    </location>
</feature>
<evidence type="ECO:0000313" key="3">
    <source>
        <dbReference type="Proteomes" id="UP000265419"/>
    </source>
</evidence>
<dbReference type="AlphaFoldDB" id="A0A399JEQ0"/>
<name>A0A399JEQ0_9MICC</name>
<organism evidence="2 3">
    <name type="scientific">Galactobacter valiniphilus</name>
    <dbReference type="NCBI Taxonomy" id="2676122"/>
    <lineage>
        <taxon>Bacteria</taxon>
        <taxon>Bacillati</taxon>
        <taxon>Actinomycetota</taxon>
        <taxon>Actinomycetes</taxon>
        <taxon>Micrococcales</taxon>
        <taxon>Micrococcaceae</taxon>
        <taxon>Galactobacter</taxon>
    </lineage>
</organism>
<reference evidence="2 3" key="1">
    <citation type="submission" date="2018-07" db="EMBL/GenBank/DDBJ databases">
        <title>Arthrobacter sp. nov., isolated from raw cow's milk with high bacterial count.</title>
        <authorList>
            <person name="Hahne J."/>
            <person name="Isele D."/>
            <person name="Lipski A."/>
        </authorList>
    </citation>
    <scope>NUCLEOTIDE SEQUENCE [LARGE SCALE GENOMIC DNA]</scope>
    <source>
        <strain evidence="2 3">JZ R-35</strain>
    </source>
</reference>
<comment type="caution">
    <text evidence="2">The sequence shown here is derived from an EMBL/GenBank/DDBJ whole genome shotgun (WGS) entry which is preliminary data.</text>
</comment>
<dbReference type="EMBL" id="QQXK01000009">
    <property type="protein sequence ID" value="RII42649.1"/>
    <property type="molecule type" value="Genomic_DNA"/>
</dbReference>
<gene>
    <name evidence="2" type="ORF">DWB68_05745</name>
</gene>
<feature type="signal peptide" evidence="1">
    <location>
        <begin position="1"/>
        <end position="26"/>
    </location>
</feature>
<dbReference type="Proteomes" id="UP000265419">
    <property type="component" value="Unassembled WGS sequence"/>
</dbReference>
<dbReference type="RefSeq" id="WP_119424194.1">
    <property type="nucleotide sequence ID" value="NZ_QQXK01000009.1"/>
</dbReference>
<sequence>MTRVLRAALRSAVALIAGAVLLNASACGLSDRCADAKWVSTLSVTVLGDDGQVSAVTASPLSNPGCAPWEDYMSSEKRDGAWLADLGEAAYEKTSYAPLVVELRALDRHGKTVGTGLATLDWTDSDEGEACGSSLTAKETLALGTH</sequence>
<proteinExistence type="predicted"/>
<keyword evidence="3" id="KW-1185">Reference proteome</keyword>
<keyword evidence="1" id="KW-0732">Signal</keyword>
<protein>
    <submittedName>
        <fullName evidence="2">Uncharacterized protein</fullName>
    </submittedName>
</protein>
<evidence type="ECO:0000256" key="1">
    <source>
        <dbReference type="SAM" id="SignalP"/>
    </source>
</evidence>
<accession>A0A399JEQ0</accession>
<evidence type="ECO:0000313" key="2">
    <source>
        <dbReference type="EMBL" id="RII42649.1"/>
    </source>
</evidence>